<keyword evidence="7" id="KW-0238">DNA-binding</keyword>
<evidence type="ECO:0000256" key="7">
    <source>
        <dbReference type="ARBA" id="ARBA00023125"/>
    </source>
</evidence>
<comment type="subcellular location">
    <subcellularLocation>
        <location evidence="1">Nucleus</location>
    </subcellularLocation>
</comment>
<dbReference type="InterPro" id="IPR050329">
    <property type="entry name" value="GLI_C2H2-zinc-finger"/>
</dbReference>
<dbReference type="GO" id="GO:0008270">
    <property type="term" value="F:zinc ion binding"/>
    <property type="evidence" value="ECO:0007669"/>
    <property type="project" value="UniProtKB-KW"/>
</dbReference>
<dbReference type="eggNOG" id="KOG1721">
    <property type="taxonomic scope" value="Eukaryota"/>
</dbReference>
<dbReference type="GO" id="GO:0000981">
    <property type="term" value="F:DNA-binding transcription factor activity, RNA polymerase II-specific"/>
    <property type="evidence" value="ECO:0007669"/>
    <property type="project" value="TreeGrafter"/>
</dbReference>
<keyword evidence="8" id="KW-0804">Transcription</keyword>
<dbReference type="EMBL" id="CAEY01000120">
    <property type="status" value="NOT_ANNOTATED_CDS"/>
    <property type="molecule type" value="Genomic_DNA"/>
</dbReference>
<keyword evidence="14" id="KW-1185">Reference proteome</keyword>
<dbReference type="GO" id="GO:0045944">
    <property type="term" value="P:positive regulation of transcription by RNA polymerase II"/>
    <property type="evidence" value="ECO:0007669"/>
    <property type="project" value="UniProtKB-ARBA"/>
</dbReference>
<evidence type="ECO:0000256" key="5">
    <source>
        <dbReference type="ARBA" id="ARBA00022833"/>
    </source>
</evidence>
<dbReference type="InterPro" id="IPR013087">
    <property type="entry name" value="Znf_C2H2_type"/>
</dbReference>
<reference evidence="14" key="1">
    <citation type="submission" date="2011-08" db="EMBL/GenBank/DDBJ databases">
        <authorList>
            <person name="Rombauts S."/>
        </authorList>
    </citation>
    <scope>NUCLEOTIDE SEQUENCE</scope>
    <source>
        <strain evidence="14">London</strain>
    </source>
</reference>
<keyword evidence="2" id="KW-0479">Metal-binding</keyword>
<dbReference type="Gene3D" id="3.30.160.60">
    <property type="entry name" value="Classic Zinc Finger"/>
    <property type="match status" value="3"/>
</dbReference>
<keyword evidence="6" id="KW-0805">Transcription regulation</keyword>
<dbReference type="Proteomes" id="UP000015104">
    <property type="component" value="Unassembled WGS sequence"/>
</dbReference>
<evidence type="ECO:0000256" key="3">
    <source>
        <dbReference type="ARBA" id="ARBA00022737"/>
    </source>
</evidence>
<dbReference type="FunFam" id="3.30.160.60:FF:000474">
    <property type="entry name" value="zinc finger protein 367"/>
    <property type="match status" value="1"/>
</dbReference>
<dbReference type="InterPro" id="IPR036236">
    <property type="entry name" value="Znf_C2H2_sf"/>
</dbReference>
<dbReference type="EnsemblMetazoa" id="tetur12g04050.1">
    <property type="protein sequence ID" value="tetur12g04050.1"/>
    <property type="gene ID" value="tetur12g04050"/>
</dbReference>
<dbReference type="GO" id="GO:0005634">
    <property type="term" value="C:nucleus"/>
    <property type="evidence" value="ECO:0007669"/>
    <property type="project" value="UniProtKB-SubCell"/>
</dbReference>
<dbReference type="HOGENOM" id="CLU_584401_0_0_1"/>
<evidence type="ECO:0000256" key="10">
    <source>
        <dbReference type="PROSITE-ProRule" id="PRU00042"/>
    </source>
</evidence>
<evidence type="ECO:0000256" key="4">
    <source>
        <dbReference type="ARBA" id="ARBA00022771"/>
    </source>
</evidence>
<evidence type="ECO:0000256" key="9">
    <source>
        <dbReference type="ARBA" id="ARBA00023242"/>
    </source>
</evidence>
<dbReference type="SUPFAM" id="SSF57667">
    <property type="entry name" value="beta-beta-alpha zinc fingers"/>
    <property type="match status" value="1"/>
</dbReference>
<protein>
    <recommendedName>
        <fullName evidence="12">C2H2-type domain-containing protein</fullName>
    </recommendedName>
</protein>
<keyword evidence="3" id="KW-0677">Repeat</keyword>
<dbReference type="SMART" id="SM00355">
    <property type="entry name" value="ZnF_C2H2"/>
    <property type="match status" value="2"/>
</dbReference>
<dbReference type="PANTHER" id="PTHR19818">
    <property type="entry name" value="ZINC FINGER PROTEIN ZIC AND GLI"/>
    <property type="match status" value="1"/>
</dbReference>
<proteinExistence type="predicted"/>
<evidence type="ECO:0000259" key="12">
    <source>
        <dbReference type="PROSITE" id="PS50157"/>
    </source>
</evidence>
<feature type="region of interest" description="Disordered" evidence="11">
    <location>
        <begin position="352"/>
        <end position="373"/>
    </location>
</feature>
<dbReference type="PANTHER" id="PTHR19818:SF166">
    <property type="entry name" value="C2H2-TYPE DOMAIN-CONTAINING PROTEIN"/>
    <property type="match status" value="1"/>
</dbReference>
<name>T1KJ74_TETUR</name>
<feature type="domain" description="C2H2-type" evidence="12">
    <location>
        <begin position="202"/>
        <end position="231"/>
    </location>
</feature>
<feature type="compositionally biased region" description="Polar residues" evidence="11">
    <location>
        <begin position="358"/>
        <end position="369"/>
    </location>
</feature>
<dbReference type="PROSITE" id="PS50157">
    <property type="entry name" value="ZINC_FINGER_C2H2_2"/>
    <property type="match status" value="2"/>
</dbReference>
<keyword evidence="5" id="KW-0862">Zinc</keyword>
<feature type="domain" description="C2H2-type" evidence="12">
    <location>
        <begin position="174"/>
        <end position="201"/>
    </location>
</feature>
<evidence type="ECO:0000313" key="14">
    <source>
        <dbReference type="Proteomes" id="UP000015104"/>
    </source>
</evidence>
<evidence type="ECO:0000256" key="11">
    <source>
        <dbReference type="SAM" id="MobiDB-lite"/>
    </source>
</evidence>
<dbReference type="Pfam" id="PF00096">
    <property type="entry name" value="zf-C2H2"/>
    <property type="match status" value="2"/>
</dbReference>
<dbReference type="STRING" id="32264.T1KJ74"/>
<dbReference type="FunFam" id="3.30.160.60:FF:000965">
    <property type="entry name" value="Neurotrophin receptor-interacting factor homolog"/>
    <property type="match status" value="1"/>
</dbReference>
<dbReference type="PROSITE" id="PS00028">
    <property type="entry name" value="ZINC_FINGER_C2H2_1"/>
    <property type="match status" value="2"/>
</dbReference>
<reference evidence="13" key="2">
    <citation type="submission" date="2015-06" db="UniProtKB">
        <authorList>
            <consortium name="EnsemblMetazoa"/>
        </authorList>
    </citation>
    <scope>IDENTIFICATION</scope>
</reference>
<dbReference type="AlphaFoldDB" id="T1KJ74"/>
<dbReference type="GO" id="GO:0000978">
    <property type="term" value="F:RNA polymerase II cis-regulatory region sequence-specific DNA binding"/>
    <property type="evidence" value="ECO:0007669"/>
    <property type="project" value="TreeGrafter"/>
</dbReference>
<organism evidence="13 14">
    <name type="scientific">Tetranychus urticae</name>
    <name type="common">Two-spotted spider mite</name>
    <dbReference type="NCBI Taxonomy" id="32264"/>
    <lineage>
        <taxon>Eukaryota</taxon>
        <taxon>Metazoa</taxon>
        <taxon>Ecdysozoa</taxon>
        <taxon>Arthropoda</taxon>
        <taxon>Chelicerata</taxon>
        <taxon>Arachnida</taxon>
        <taxon>Acari</taxon>
        <taxon>Acariformes</taxon>
        <taxon>Trombidiformes</taxon>
        <taxon>Prostigmata</taxon>
        <taxon>Eleutherengona</taxon>
        <taxon>Raphignathae</taxon>
        <taxon>Tetranychoidea</taxon>
        <taxon>Tetranychidae</taxon>
        <taxon>Tetranychus</taxon>
    </lineage>
</organism>
<accession>T1KJ74</accession>
<evidence type="ECO:0000256" key="6">
    <source>
        <dbReference type="ARBA" id="ARBA00023015"/>
    </source>
</evidence>
<evidence type="ECO:0000256" key="8">
    <source>
        <dbReference type="ARBA" id="ARBA00023163"/>
    </source>
</evidence>
<keyword evidence="9" id="KW-0539">Nucleus</keyword>
<sequence length="468" mass="52360">MDWRYLTRLSLAFADLQTMESTPINANKTRSESVIIYATSKDSTNSDIKDIDNGDASDCSSVQQIPFTLIQSPISGSSSPPIYYFDSNALTQCNVVLGSGWNNLDSDRPTDTSESSINLYDVGSTIQLSPVSENDCSENRLNDSHRTKLKRGRPKLETITSLIETSDELIGSTIKCNICKRTFPREKSLQAHIRIHTGERPYICDFPDCGRRFAQSGQLRTHQRLHTGEKPFVCNYDGCENRFTHANRRCPVHPMVGVSRIKDLGSPSKVLKSNSSLSNASKEIIDWLTDYYRSIKRQGLKRTKDSCSRPFKARKLNLDLDASDAGYSCEENSTPVWKKKRAALELAKRDLSHENDSDAGTITDNSSPTKRSDYGVNKINLEQLSSDRLMGALALMELANCPVMNLQVNHNGSFQESFDSGFQHSTFNSTFNSSLNDVSRTHNYSKDVDDLILSEKSTHLQTSDTETN</sequence>
<evidence type="ECO:0000313" key="13">
    <source>
        <dbReference type="EnsemblMetazoa" id="tetur12g04050.1"/>
    </source>
</evidence>
<evidence type="ECO:0000256" key="2">
    <source>
        <dbReference type="ARBA" id="ARBA00022723"/>
    </source>
</evidence>
<evidence type="ECO:0000256" key="1">
    <source>
        <dbReference type="ARBA" id="ARBA00004123"/>
    </source>
</evidence>
<keyword evidence="4 10" id="KW-0863">Zinc-finger</keyword>